<sequence>MSDTESTATNEKLAPLLSKNRRIYIKHNFNRDGIHRFLNAEWQGVWHLACVSSPWDEESGTFEVLWSRNGHYEKHTMKYKPHLIQPFHPNPKSILLIEDDDKTYDKPSHIHYAHFHSFGKGNDNINIRWESTREVEEIDLSRVCLDIRLMGRRRKTNFYSDESVKLEKGGEGGGAYKKKRGRKKDTVIELLDSSDYDDDET</sequence>
<feature type="region of interest" description="Disordered" evidence="1">
    <location>
        <begin position="160"/>
        <end position="182"/>
    </location>
</feature>
<protein>
    <submittedName>
        <fullName evidence="2">Uncharacterized protein</fullName>
    </submittedName>
</protein>
<evidence type="ECO:0000256" key="1">
    <source>
        <dbReference type="SAM" id="MobiDB-lite"/>
    </source>
</evidence>
<accession>A0ABD3PF38</accession>
<name>A0ABD3PF38_9STRA</name>
<reference evidence="2 3" key="1">
    <citation type="submission" date="2024-10" db="EMBL/GenBank/DDBJ databases">
        <title>Updated reference genomes for cyclostephanoid diatoms.</title>
        <authorList>
            <person name="Roberts W.R."/>
            <person name="Alverson A.J."/>
        </authorList>
    </citation>
    <scope>NUCLEOTIDE SEQUENCE [LARGE SCALE GENOMIC DNA]</scope>
    <source>
        <strain evidence="2 3">AJA010-31</strain>
    </source>
</reference>
<keyword evidence="3" id="KW-1185">Reference proteome</keyword>
<gene>
    <name evidence="2" type="ORF">ACHAWO_013712</name>
</gene>
<evidence type="ECO:0000313" key="2">
    <source>
        <dbReference type="EMBL" id="KAL3786725.1"/>
    </source>
</evidence>
<organism evidence="2 3">
    <name type="scientific">Cyclotella atomus</name>
    <dbReference type="NCBI Taxonomy" id="382360"/>
    <lineage>
        <taxon>Eukaryota</taxon>
        <taxon>Sar</taxon>
        <taxon>Stramenopiles</taxon>
        <taxon>Ochrophyta</taxon>
        <taxon>Bacillariophyta</taxon>
        <taxon>Coscinodiscophyceae</taxon>
        <taxon>Thalassiosirophycidae</taxon>
        <taxon>Stephanodiscales</taxon>
        <taxon>Stephanodiscaceae</taxon>
        <taxon>Cyclotella</taxon>
    </lineage>
</organism>
<dbReference type="Proteomes" id="UP001530400">
    <property type="component" value="Unassembled WGS sequence"/>
</dbReference>
<comment type="caution">
    <text evidence="2">The sequence shown here is derived from an EMBL/GenBank/DDBJ whole genome shotgun (WGS) entry which is preliminary data.</text>
</comment>
<proteinExistence type="predicted"/>
<dbReference type="AlphaFoldDB" id="A0ABD3PF38"/>
<dbReference type="EMBL" id="JALLPJ020000637">
    <property type="protein sequence ID" value="KAL3786725.1"/>
    <property type="molecule type" value="Genomic_DNA"/>
</dbReference>
<evidence type="ECO:0000313" key="3">
    <source>
        <dbReference type="Proteomes" id="UP001530400"/>
    </source>
</evidence>